<evidence type="ECO:0000313" key="1">
    <source>
        <dbReference type="EMBL" id="HJB80638.1"/>
    </source>
</evidence>
<protein>
    <submittedName>
        <fullName evidence="1">Uncharacterized protein</fullName>
    </submittedName>
</protein>
<comment type="caution">
    <text evidence="1">The sequence shown here is derived from an EMBL/GenBank/DDBJ whole genome shotgun (WGS) entry which is preliminary data.</text>
</comment>
<gene>
    <name evidence="1" type="ORF">H9712_06615</name>
</gene>
<evidence type="ECO:0000313" key="2">
    <source>
        <dbReference type="Proteomes" id="UP000823921"/>
    </source>
</evidence>
<dbReference type="AlphaFoldDB" id="A0A9D2MMY7"/>
<reference evidence="1" key="2">
    <citation type="submission" date="2021-04" db="EMBL/GenBank/DDBJ databases">
        <authorList>
            <person name="Gilroy R."/>
        </authorList>
    </citation>
    <scope>NUCLEOTIDE SEQUENCE</scope>
    <source>
        <strain evidence="1">CHK192-8294</strain>
    </source>
</reference>
<sequence>MTRMTEVVERFMAAGTMAEVYKVADGPVVVGAWSRDVGTMERRLKLALVYPDGEISLVREYAKRKLTEAKALNDLADLDGIAPKMVNEIYEAVMKQHRNLPVQEDRNGQCSIMQAYRALCEYVREYEEPGKVFIRDGYGNILASYLPNVLKRLELGYSRLELEKNLKSWNLLRVNNGTGHPYTYKINTGSANNWFLSFRLPEKSEVAA</sequence>
<name>A0A9D2MMY7_9FIRM</name>
<reference evidence="1" key="1">
    <citation type="journal article" date="2021" name="PeerJ">
        <title>Extensive microbial diversity within the chicken gut microbiome revealed by metagenomics and culture.</title>
        <authorList>
            <person name="Gilroy R."/>
            <person name="Ravi A."/>
            <person name="Getino M."/>
            <person name="Pursley I."/>
            <person name="Horton D.L."/>
            <person name="Alikhan N.F."/>
            <person name="Baker D."/>
            <person name="Gharbi K."/>
            <person name="Hall N."/>
            <person name="Watson M."/>
            <person name="Adriaenssens E.M."/>
            <person name="Foster-Nyarko E."/>
            <person name="Jarju S."/>
            <person name="Secka A."/>
            <person name="Antonio M."/>
            <person name="Oren A."/>
            <person name="Chaudhuri R.R."/>
            <person name="La Ragione R."/>
            <person name="Hildebrand F."/>
            <person name="Pallen M.J."/>
        </authorList>
    </citation>
    <scope>NUCLEOTIDE SEQUENCE</scope>
    <source>
        <strain evidence="1">CHK192-8294</strain>
    </source>
</reference>
<accession>A0A9D2MMY7</accession>
<dbReference type="EMBL" id="DWXO01000066">
    <property type="protein sequence ID" value="HJB80638.1"/>
    <property type="molecule type" value="Genomic_DNA"/>
</dbReference>
<proteinExistence type="predicted"/>
<dbReference type="Proteomes" id="UP000823921">
    <property type="component" value="Unassembled WGS sequence"/>
</dbReference>
<organism evidence="1 2">
    <name type="scientific">Candidatus Flavonifractor intestinigallinarum</name>
    <dbReference type="NCBI Taxonomy" id="2838586"/>
    <lineage>
        <taxon>Bacteria</taxon>
        <taxon>Bacillati</taxon>
        <taxon>Bacillota</taxon>
        <taxon>Clostridia</taxon>
        <taxon>Eubacteriales</taxon>
        <taxon>Oscillospiraceae</taxon>
        <taxon>Flavonifractor</taxon>
    </lineage>
</organism>